<accession>A0A0E9XQP6</accession>
<reference evidence="1" key="2">
    <citation type="journal article" date="2015" name="Fish Shellfish Immunol.">
        <title>Early steps in the European eel (Anguilla anguilla)-Vibrio vulnificus interaction in the gills: Role of the RtxA13 toxin.</title>
        <authorList>
            <person name="Callol A."/>
            <person name="Pajuelo D."/>
            <person name="Ebbesson L."/>
            <person name="Teles M."/>
            <person name="MacKenzie S."/>
            <person name="Amaro C."/>
        </authorList>
    </citation>
    <scope>NUCLEOTIDE SEQUENCE</scope>
</reference>
<protein>
    <submittedName>
        <fullName evidence="1">Uncharacterized protein</fullName>
    </submittedName>
</protein>
<dbReference type="EMBL" id="GBXM01003505">
    <property type="protein sequence ID" value="JAI05073.1"/>
    <property type="molecule type" value="Transcribed_RNA"/>
</dbReference>
<reference evidence="1" key="1">
    <citation type="submission" date="2014-11" db="EMBL/GenBank/DDBJ databases">
        <authorList>
            <person name="Amaro Gonzalez C."/>
        </authorList>
    </citation>
    <scope>NUCLEOTIDE SEQUENCE</scope>
</reference>
<evidence type="ECO:0000313" key="1">
    <source>
        <dbReference type="EMBL" id="JAI05073.1"/>
    </source>
</evidence>
<proteinExistence type="predicted"/>
<sequence>MVNSQTSYSTGSLAFIKPNISGTPRLQGRLQLEDWEKNRPIKSSEYDKGSSRQCLVGLYFKTLCQSKIL</sequence>
<name>A0A0E9XQP6_ANGAN</name>
<organism evidence="1">
    <name type="scientific">Anguilla anguilla</name>
    <name type="common">European freshwater eel</name>
    <name type="synonym">Muraena anguilla</name>
    <dbReference type="NCBI Taxonomy" id="7936"/>
    <lineage>
        <taxon>Eukaryota</taxon>
        <taxon>Metazoa</taxon>
        <taxon>Chordata</taxon>
        <taxon>Craniata</taxon>
        <taxon>Vertebrata</taxon>
        <taxon>Euteleostomi</taxon>
        <taxon>Actinopterygii</taxon>
        <taxon>Neopterygii</taxon>
        <taxon>Teleostei</taxon>
        <taxon>Anguilliformes</taxon>
        <taxon>Anguillidae</taxon>
        <taxon>Anguilla</taxon>
    </lineage>
</organism>
<dbReference type="AlphaFoldDB" id="A0A0E9XQP6"/>